<accession>A0AAW0S698</accession>
<dbReference type="EMBL" id="JAAHCF010000037">
    <property type="protein sequence ID" value="KAK8149790.1"/>
    <property type="molecule type" value="Genomic_DNA"/>
</dbReference>
<dbReference type="GO" id="GO:0000981">
    <property type="term" value="F:DNA-binding transcription factor activity, RNA polymerase II-specific"/>
    <property type="evidence" value="ECO:0007669"/>
    <property type="project" value="InterPro"/>
</dbReference>
<evidence type="ECO:0000313" key="4">
    <source>
        <dbReference type="Proteomes" id="UP001397290"/>
    </source>
</evidence>
<comment type="caution">
    <text evidence="3">The sequence shown here is derived from an EMBL/GenBank/DDBJ whole genome shotgun (WGS) entry which is preliminary data.</text>
</comment>
<evidence type="ECO:0000256" key="2">
    <source>
        <dbReference type="SAM" id="MobiDB-lite"/>
    </source>
</evidence>
<gene>
    <name evidence="3" type="ORF">G3M48_005543</name>
</gene>
<keyword evidence="4" id="KW-1185">Reference proteome</keyword>
<dbReference type="Gene3D" id="4.10.240.10">
    <property type="entry name" value="Zn(2)-C6 fungal-type DNA-binding domain"/>
    <property type="match status" value="1"/>
</dbReference>
<feature type="region of interest" description="Disordered" evidence="2">
    <location>
        <begin position="177"/>
        <end position="196"/>
    </location>
</feature>
<dbReference type="InterPro" id="IPR036864">
    <property type="entry name" value="Zn2-C6_fun-type_DNA-bd_sf"/>
</dbReference>
<reference evidence="3 4" key="1">
    <citation type="submission" date="2020-02" db="EMBL/GenBank/DDBJ databases">
        <title>Comparative genomics of the hypocrealean fungal genus Beauvera.</title>
        <authorList>
            <person name="Showalter D.N."/>
            <person name="Bushley K.E."/>
            <person name="Rehner S.A."/>
        </authorList>
    </citation>
    <scope>NUCLEOTIDE SEQUENCE [LARGE SCALE GENOMIC DNA]</scope>
    <source>
        <strain evidence="3 4">ARSEF4384</strain>
    </source>
</reference>
<organism evidence="3 4">
    <name type="scientific">Beauveria asiatica</name>
    <dbReference type="NCBI Taxonomy" id="1069075"/>
    <lineage>
        <taxon>Eukaryota</taxon>
        <taxon>Fungi</taxon>
        <taxon>Dikarya</taxon>
        <taxon>Ascomycota</taxon>
        <taxon>Pezizomycotina</taxon>
        <taxon>Sordariomycetes</taxon>
        <taxon>Hypocreomycetidae</taxon>
        <taxon>Hypocreales</taxon>
        <taxon>Cordycipitaceae</taxon>
        <taxon>Beauveria</taxon>
    </lineage>
</organism>
<sequence length="279" mass="30541">MPADTNGIPANYVVSFSSPQPSKLKSHATKGSRKLKCSGEKTGCSRCAALSLRCKFRAKGAPGRPRKRLTAILPPPQPENEDWEYQNGQTRPAYQSLAHEVEQQQKEVGYQQQQRSCETSITQARFDPCGLLDLSSSLPDGFAASCDIGHLLAEIDPSVLYNGLPGNGDFPGDFRQPASNAATHNNITPQSASGALGTPTTSSCECGADVLEALRLLKQLPTSHALLQRLRFSVDLFERLITYPVYYNLAKPPRITIQNVLLISRLIVEVTSGFRHYLQ</sequence>
<evidence type="ECO:0000256" key="1">
    <source>
        <dbReference type="ARBA" id="ARBA00023242"/>
    </source>
</evidence>
<dbReference type="GO" id="GO:0008270">
    <property type="term" value="F:zinc ion binding"/>
    <property type="evidence" value="ECO:0007669"/>
    <property type="project" value="InterPro"/>
</dbReference>
<keyword evidence="1" id="KW-0539">Nucleus</keyword>
<dbReference type="Proteomes" id="UP001397290">
    <property type="component" value="Unassembled WGS sequence"/>
</dbReference>
<evidence type="ECO:0008006" key="5">
    <source>
        <dbReference type="Google" id="ProtNLM"/>
    </source>
</evidence>
<dbReference type="InterPro" id="IPR001138">
    <property type="entry name" value="Zn2Cys6_DnaBD"/>
</dbReference>
<name>A0AAW0S698_9HYPO</name>
<dbReference type="CDD" id="cd00067">
    <property type="entry name" value="GAL4"/>
    <property type="match status" value="1"/>
</dbReference>
<protein>
    <recommendedName>
        <fullName evidence="5">Zn(2)-C6 fungal-type domain-containing protein</fullName>
    </recommendedName>
</protein>
<evidence type="ECO:0000313" key="3">
    <source>
        <dbReference type="EMBL" id="KAK8149790.1"/>
    </source>
</evidence>
<dbReference type="AlphaFoldDB" id="A0AAW0S698"/>
<proteinExistence type="predicted"/>